<evidence type="ECO:0000313" key="6">
    <source>
        <dbReference type="EMBL" id="KJL42986.1"/>
    </source>
</evidence>
<comment type="caution">
    <text evidence="6">The sequence shown here is derived from an EMBL/GenBank/DDBJ whole genome shotgun (WGS) entry which is preliminary data.</text>
</comment>
<reference evidence="6 7" key="1">
    <citation type="submission" date="2015-02" db="EMBL/GenBank/DDBJ databases">
        <title>Draft genome sequences of ten Microbacterium spp. with emphasis on heavy metal contaminated environments.</title>
        <authorList>
            <person name="Corretto E."/>
        </authorList>
    </citation>
    <scope>NUCLEOTIDE SEQUENCE [LARGE SCALE GENOMIC DNA]</scope>
    <source>
        <strain evidence="6 7">DSM 12510</strain>
    </source>
</reference>
<gene>
    <name evidence="6" type="primary">gltC</name>
    <name evidence="6" type="ORF">RS81_00950</name>
</gene>
<accession>A0A0M2H9A4</accession>
<organism evidence="6 7">
    <name type="scientific">Microbacterium terrae</name>
    <dbReference type="NCBI Taxonomy" id="69369"/>
    <lineage>
        <taxon>Bacteria</taxon>
        <taxon>Bacillati</taxon>
        <taxon>Actinomycetota</taxon>
        <taxon>Actinomycetes</taxon>
        <taxon>Micrococcales</taxon>
        <taxon>Microbacteriaceae</taxon>
        <taxon>Microbacterium</taxon>
    </lineage>
</organism>
<dbReference type="GO" id="GO:0032993">
    <property type="term" value="C:protein-DNA complex"/>
    <property type="evidence" value="ECO:0007669"/>
    <property type="project" value="TreeGrafter"/>
</dbReference>
<keyword evidence="7" id="KW-1185">Reference proteome</keyword>
<protein>
    <submittedName>
        <fullName evidence="6">HTH-type transcriptional regulator GltC</fullName>
    </submittedName>
</protein>
<dbReference type="EMBL" id="JYIZ01000039">
    <property type="protein sequence ID" value="KJL42986.1"/>
    <property type="molecule type" value="Genomic_DNA"/>
</dbReference>
<proteinExistence type="inferred from homology"/>
<comment type="similarity">
    <text evidence="1">Belongs to the LysR transcriptional regulatory family.</text>
</comment>
<dbReference type="Gene3D" id="1.10.10.10">
    <property type="entry name" value="Winged helix-like DNA-binding domain superfamily/Winged helix DNA-binding domain"/>
    <property type="match status" value="1"/>
</dbReference>
<dbReference type="PROSITE" id="PS50931">
    <property type="entry name" value="HTH_LYSR"/>
    <property type="match status" value="1"/>
</dbReference>
<dbReference type="Pfam" id="PF00126">
    <property type="entry name" value="HTH_1"/>
    <property type="match status" value="1"/>
</dbReference>
<dbReference type="PANTHER" id="PTHR30346">
    <property type="entry name" value="TRANSCRIPTIONAL DUAL REGULATOR HCAR-RELATED"/>
    <property type="match status" value="1"/>
</dbReference>
<dbReference type="InterPro" id="IPR036388">
    <property type="entry name" value="WH-like_DNA-bd_sf"/>
</dbReference>
<keyword evidence="2" id="KW-0805">Transcription regulation</keyword>
<sequence length="306" mass="32815">MIGCIVFELRRLRLLHELALRGTLAAVAEALAYSPSTISQQLTQLERDAGVALTVPDGRRLRLTEHGELLAAHAARALDLDEQVRGSLESLQPGVAAVRVATMQTVVHGVLPRALTLLADRHPDLRVEVTEAPPEEGLFELSARRFDLAIAEQYPGQTRAHRAGLQRRALGSDPLRLAVPPNDRASGLADLRGRAWVLEPTGTASRRWAVQQCRAAGFEPDVRFEIADLTAHAALIASGRAVGILPDLLWRGAVPPVTLLDLPGGPVRDVFVAHREPSALRPGIRAVIAALADAFDPGTPTSTVDG</sequence>
<keyword evidence="3" id="KW-0238">DNA-binding</keyword>
<evidence type="ECO:0000313" key="7">
    <source>
        <dbReference type="Proteomes" id="UP000033956"/>
    </source>
</evidence>
<dbReference type="Pfam" id="PF03466">
    <property type="entry name" value="LysR_substrate"/>
    <property type="match status" value="1"/>
</dbReference>
<dbReference type="GO" id="GO:0003677">
    <property type="term" value="F:DNA binding"/>
    <property type="evidence" value="ECO:0007669"/>
    <property type="project" value="UniProtKB-KW"/>
</dbReference>
<dbReference type="AlphaFoldDB" id="A0A0M2H9A4"/>
<dbReference type="SUPFAM" id="SSF46785">
    <property type="entry name" value="Winged helix' DNA-binding domain"/>
    <property type="match status" value="1"/>
</dbReference>
<dbReference type="InterPro" id="IPR000847">
    <property type="entry name" value="LysR_HTH_N"/>
</dbReference>
<feature type="domain" description="HTH lysR-type" evidence="5">
    <location>
        <begin position="7"/>
        <end position="64"/>
    </location>
</feature>
<evidence type="ECO:0000256" key="2">
    <source>
        <dbReference type="ARBA" id="ARBA00023015"/>
    </source>
</evidence>
<dbReference type="InterPro" id="IPR036390">
    <property type="entry name" value="WH_DNA-bd_sf"/>
</dbReference>
<dbReference type="InterPro" id="IPR005119">
    <property type="entry name" value="LysR_subst-bd"/>
</dbReference>
<dbReference type="Gene3D" id="3.40.190.10">
    <property type="entry name" value="Periplasmic binding protein-like II"/>
    <property type="match status" value="2"/>
</dbReference>
<dbReference type="STRING" id="92835.RS81_00950"/>
<dbReference type="GO" id="GO:0003700">
    <property type="term" value="F:DNA-binding transcription factor activity"/>
    <property type="evidence" value="ECO:0007669"/>
    <property type="project" value="InterPro"/>
</dbReference>
<dbReference type="Proteomes" id="UP000033956">
    <property type="component" value="Unassembled WGS sequence"/>
</dbReference>
<dbReference type="PANTHER" id="PTHR30346:SF29">
    <property type="entry name" value="LYSR SUBSTRATE-BINDING"/>
    <property type="match status" value="1"/>
</dbReference>
<evidence type="ECO:0000256" key="3">
    <source>
        <dbReference type="ARBA" id="ARBA00023125"/>
    </source>
</evidence>
<evidence type="ECO:0000256" key="4">
    <source>
        <dbReference type="ARBA" id="ARBA00023163"/>
    </source>
</evidence>
<evidence type="ECO:0000256" key="1">
    <source>
        <dbReference type="ARBA" id="ARBA00009437"/>
    </source>
</evidence>
<dbReference type="PATRIC" id="fig|92835.4.peg.969"/>
<dbReference type="SUPFAM" id="SSF53850">
    <property type="entry name" value="Periplasmic binding protein-like II"/>
    <property type="match status" value="1"/>
</dbReference>
<evidence type="ECO:0000259" key="5">
    <source>
        <dbReference type="PROSITE" id="PS50931"/>
    </source>
</evidence>
<name>A0A0M2H9A4_9MICO</name>
<keyword evidence="4" id="KW-0804">Transcription</keyword>